<keyword evidence="8" id="KW-1185">Reference proteome</keyword>
<sequence length="119" mass="12708">MINGLLWLLGFQLVGEVVVRSLDLTIPGPVVGMVLLFVVLQLRKPPASANLFRAADGLLKHLQLLFIPAGVGVITLLHVVGDHPVPIVGALVVSWLAVLLVVGWVTTLLLGRDAEGVRR</sequence>
<comment type="subcellular location">
    <subcellularLocation>
        <location evidence="1">Cell membrane</location>
        <topology evidence="1">Multi-pass membrane protein</topology>
    </subcellularLocation>
</comment>
<reference evidence="7 8" key="1">
    <citation type="submission" date="2019-03" db="EMBL/GenBank/DDBJ databases">
        <authorList>
            <person name="Kim M.K.M."/>
        </authorList>
    </citation>
    <scope>NUCLEOTIDE SEQUENCE [LARGE SCALE GENOMIC DNA]</scope>
    <source>
        <strain evidence="7 8">18JY15-6</strain>
    </source>
</reference>
<protein>
    <submittedName>
        <fullName evidence="7">CidA/LrgA family protein</fullName>
    </submittedName>
</protein>
<dbReference type="EMBL" id="SJZJ01000030">
    <property type="protein sequence ID" value="TCJ21723.1"/>
    <property type="molecule type" value="Genomic_DNA"/>
</dbReference>
<dbReference type="RefSeq" id="WP_131585314.1">
    <property type="nucleotide sequence ID" value="NZ_SJZJ01000030.1"/>
</dbReference>
<dbReference type="AlphaFoldDB" id="A0A4R1BUV7"/>
<feature type="transmembrane region" description="Helical" evidence="6">
    <location>
        <begin position="62"/>
        <end position="81"/>
    </location>
</feature>
<feature type="transmembrane region" description="Helical" evidence="6">
    <location>
        <begin position="87"/>
        <end position="110"/>
    </location>
</feature>
<evidence type="ECO:0000256" key="1">
    <source>
        <dbReference type="ARBA" id="ARBA00004651"/>
    </source>
</evidence>
<evidence type="ECO:0000313" key="7">
    <source>
        <dbReference type="EMBL" id="TCJ21723.1"/>
    </source>
</evidence>
<evidence type="ECO:0000256" key="4">
    <source>
        <dbReference type="ARBA" id="ARBA00022989"/>
    </source>
</evidence>
<accession>A0A4R1BUV7</accession>
<organism evidence="7 8">
    <name type="scientific">Nocardioides jejuensis</name>
    <dbReference type="NCBI Taxonomy" id="2502782"/>
    <lineage>
        <taxon>Bacteria</taxon>
        <taxon>Bacillati</taxon>
        <taxon>Actinomycetota</taxon>
        <taxon>Actinomycetes</taxon>
        <taxon>Propionibacteriales</taxon>
        <taxon>Nocardioidaceae</taxon>
        <taxon>Nocardioides</taxon>
    </lineage>
</organism>
<gene>
    <name evidence="7" type="ORF">EPD65_14355</name>
</gene>
<evidence type="ECO:0000313" key="8">
    <source>
        <dbReference type="Proteomes" id="UP000295453"/>
    </source>
</evidence>
<proteinExistence type="predicted"/>
<keyword evidence="2" id="KW-1003">Cell membrane</keyword>
<dbReference type="PANTHER" id="PTHR33931">
    <property type="entry name" value="HOLIN-LIKE PROTEIN CIDA-RELATED"/>
    <property type="match status" value="1"/>
</dbReference>
<dbReference type="PANTHER" id="PTHR33931:SF2">
    <property type="entry name" value="HOLIN-LIKE PROTEIN CIDA"/>
    <property type="match status" value="1"/>
</dbReference>
<keyword evidence="3 6" id="KW-0812">Transmembrane</keyword>
<feature type="transmembrane region" description="Helical" evidence="6">
    <location>
        <begin position="25"/>
        <end position="42"/>
    </location>
</feature>
<name>A0A4R1BUV7_9ACTN</name>
<dbReference type="OrthoDB" id="3176438at2"/>
<dbReference type="GO" id="GO:0005886">
    <property type="term" value="C:plasma membrane"/>
    <property type="evidence" value="ECO:0007669"/>
    <property type="project" value="UniProtKB-SubCell"/>
</dbReference>
<comment type="caution">
    <text evidence="7">The sequence shown here is derived from an EMBL/GenBank/DDBJ whole genome shotgun (WGS) entry which is preliminary data.</text>
</comment>
<dbReference type="InterPro" id="IPR005538">
    <property type="entry name" value="LrgA/CidA"/>
</dbReference>
<keyword evidence="5 6" id="KW-0472">Membrane</keyword>
<keyword evidence="4 6" id="KW-1133">Transmembrane helix</keyword>
<evidence type="ECO:0000256" key="3">
    <source>
        <dbReference type="ARBA" id="ARBA00022692"/>
    </source>
</evidence>
<evidence type="ECO:0000256" key="2">
    <source>
        <dbReference type="ARBA" id="ARBA00022475"/>
    </source>
</evidence>
<evidence type="ECO:0000256" key="6">
    <source>
        <dbReference type="SAM" id="Phobius"/>
    </source>
</evidence>
<evidence type="ECO:0000256" key="5">
    <source>
        <dbReference type="ARBA" id="ARBA00023136"/>
    </source>
</evidence>
<dbReference type="Pfam" id="PF03788">
    <property type="entry name" value="LrgA"/>
    <property type="match status" value="1"/>
</dbReference>
<dbReference type="Proteomes" id="UP000295453">
    <property type="component" value="Unassembled WGS sequence"/>
</dbReference>